<proteinExistence type="predicted"/>
<feature type="domain" description="Amidohydrolase-related" evidence="6">
    <location>
        <begin position="38"/>
        <end position="337"/>
    </location>
</feature>
<gene>
    <name evidence="7" type="ORF">CRI78_05980</name>
</gene>
<reference evidence="7 8" key="1">
    <citation type="submission" date="2017-10" db="EMBL/GenBank/DDBJ databases">
        <title>The new phylogeny of genus Mycobacterium.</title>
        <authorList>
            <person name="Tortoli E."/>
            <person name="Trovato A."/>
            <person name="Cirillo D.M."/>
        </authorList>
    </citation>
    <scope>NUCLEOTIDE SEQUENCE [LARGE SCALE GENOMIC DNA]</scope>
    <source>
        <strain evidence="7 8">IP141170001</strain>
    </source>
</reference>
<dbReference type="InterPro" id="IPR032465">
    <property type="entry name" value="ACMSD"/>
</dbReference>
<dbReference type="AlphaFoldDB" id="A0A2A7NY41"/>
<dbReference type="SUPFAM" id="SSF51556">
    <property type="entry name" value="Metallo-dependent hydrolases"/>
    <property type="match status" value="1"/>
</dbReference>
<keyword evidence="2" id="KW-0862">Zinc</keyword>
<dbReference type="GO" id="GO:0046872">
    <property type="term" value="F:metal ion binding"/>
    <property type="evidence" value="ECO:0007669"/>
    <property type="project" value="UniProtKB-KW"/>
</dbReference>
<keyword evidence="3" id="KW-0456">Lyase</keyword>
<dbReference type="GO" id="GO:0005829">
    <property type="term" value="C:cytosol"/>
    <property type="evidence" value="ECO:0007669"/>
    <property type="project" value="TreeGrafter"/>
</dbReference>
<dbReference type="InterPro" id="IPR032466">
    <property type="entry name" value="Metal_Hydrolase"/>
</dbReference>
<keyword evidence="7" id="KW-0378">Hydrolase</keyword>
<evidence type="ECO:0000256" key="3">
    <source>
        <dbReference type="ARBA" id="ARBA00023239"/>
    </source>
</evidence>
<organism evidence="7 8">
    <name type="scientific">Mycolicibacterium diernhoferi</name>
    <dbReference type="NCBI Taxonomy" id="1801"/>
    <lineage>
        <taxon>Bacteria</taxon>
        <taxon>Bacillati</taxon>
        <taxon>Actinomycetota</taxon>
        <taxon>Actinomycetes</taxon>
        <taxon>Mycobacteriales</taxon>
        <taxon>Mycobacteriaceae</taxon>
        <taxon>Mycolicibacterium</taxon>
    </lineage>
</organism>
<comment type="caution">
    <text evidence="7">The sequence shown here is derived from an EMBL/GenBank/DDBJ whole genome shotgun (WGS) entry which is preliminary data.</text>
</comment>
<evidence type="ECO:0000259" key="6">
    <source>
        <dbReference type="Pfam" id="PF04909"/>
    </source>
</evidence>
<sequence length="337" mass="36645">MDRMHRAADRAAADQDVRVIPHGPERTLRYVDLVSGLIDVHQHLVPPDYRAAVDAATGGSVGGIPQPAWDETSMLARMEALHIDRAVLSVSAPALAPLGAADRPALARSCNQTMADLSARHPGRVGGFALLPLPDVDATLAEIAYALDVLRLDGVAVLTNYEGRYLGDRRFAPVLAELDRRHAVVHVHPNLPPAMADARLMLPAPVLEFTFDTTRMVAELILTETPARYPNLKLVLSHLGGTLPWAAWRLSMLDDFPSADGGRREPVRDQLRRFYYDLALSASPEALQLAAEVVGTDRLLYGSDIPFAPAPFVEKNTAAVDPNLAARTRDNAERLFG</sequence>
<keyword evidence="1" id="KW-0479">Metal-binding</keyword>
<evidence type="ECO:0000256" key="4">
    <source>
        <dbReference type="ARBA" id="ARBA00036832"/>
    </source>
</evidence>
<dbReference type="PANTHER" id="PTHR21240">
    <property type="entry name" value="2-AMINO-3-CARBOXYLMUCONATE-6-SEMIALDEHYDE DECARBOXYLASE"/>
    <property type="match status" value="1"/>
</dbReference>
<evidence type="ECO:0000313" key="7">
    <source>
        <dbReference type="EMBL" id="PEG55462.1"/>
    </source>
</evidence>
<evidence type="ECO:0000256" key="2">
    <source>
        <dbReference type="ARBA" id="ARBA00022833"/>
    </source>
</evidence>
<protein>
    <recommendedName>
        <fullName evidence="5">6-methylsalicylate decarboxylase</fullName>
        <ecNumber evidence="5">4.1.1.52</ecNumber>
    </recommendedName>
</protein>
<accession>A0A2A7NY41</accession>
<dbReference type="GO" id="GO:0016787">
    <property type="term" value="F:hydrolase activity"/>
    <property type="evidence" value="ECO:0007669"/>
    <property type="project" value="UniProtKB-KW"/>
</dbReference>
<dbReference type="GO" id="GO:0047596">
    <property type="term" value="F:6-methylsalicylate decarboxylase activity"/>
    <property type="evidence" value="ECO:0007669"/>
    <property type="project" value="UniProtKB-EC"/>
</dbReference>
<keyword evidence="8" id="KW-1185">Reference proteome</keyword>
<dbReference type="Proteomes" id="UP000220340">
    <property type="component" value="Unassembled WGS sequence"/>
</dbReference>
<comment type="catalytic activity">
    <reaction evidence="4">
        <text>6-methylsalicylate + H(+) = 3-methylphenol + CO2</text>
        <dbReference type="Rhea" id="RHEA:23112"/>
        <dbReference type="ChEBI" id="CHEBI:15378"/>
        <dbReference type="ChEBI" id="CHEBI:16526"/>
        <dbReference type="ChEBI" id="CHEBI:17231"/>
        <dbReference type="ChEBI" id="CHEBI:36658"/>
        <dbReference type="EC" id="4.1.1.52"/>
    </reaction>
    <physiologicalReaction direction="left-to-right" evidence="4">
        <dbReference type="Rhea" id="RHEA:23113"/>
    </physiologicalReaction>
</comment>
<dbReference type="PANTHER" id="PTHR21240:SF29">
    <property type="entry name" value="AMIDOHYDROLASE-RELATED DOMAIN-CONTAINING PROTEIN"/>
    <property type="match status" value="1"/>
</dbReference>
<dbReference type="InterPro" id="IPR006680">
    <property type="entry name" value="Amidohydro-rel"/>
</dbReference>
<evidence type="ECO:0000256" key="5">
    <source>
        <dbReference type="ARBA" id="ARBA00038889"/>
    </source>
</evidence>
<evidence type="ECO:0000313" key="8">
    <source>
        <dbReference type="Proteomes" id="UP000220340"/>
    </source>
</evidence>
<evidence type="ECO:0000256" key="1">
    <source>
        <dbReference type="ARBA" id="ARBA00022723"/>
    </source>
</evidence>
<dbReference type="Pfam" id="PF04909">
    <property type="entry name" value="Amidohydro_2"/>
    <property type="match status" value="1"/>
</dbReference>
<dbReference type="EC" id="4.1.1.52" evidence="5"/>
<name>A0A2A7NY41_9MYCO</name>
<dbReference type="GO" id="GO:0019748">
    <property type="term" value="P:secondary metabolic process"/>
    <property type="evidence" value="ECO:0007669"/>
    <property type="project" value="TreeGrafter"/>
</dbReference>
<dbReference type="EMBL" id="PDCR01000006">
    <property type="protein sequence ID" value="PEG55462.1"/>
    <property type="molecule type" value="Genomic_DNA"/>
</dbReference>
<dbReference type="Gene3D" id="3.20.20.140">
    <property type="entry name" value="Metal-dependent hydrolases"/>
    <property type="match status" value="1"/>
</dbReference>